<keyword evidence="2" id="KW-1185">Reference proteome</keyword>
<sequence length="246" mass="27355">MALSGHDGLCSLRWWNGGRRYAVAASLAYLHGRFNRGEPVDWAVYEGAKERLRELLEVREKALAFRARLRELEEGERPTAYFFQASRARRGASAIAGLRRADGTLVEGLVMLAVAESYYAKLFSRRACEAYLLHCISARLGGEEVQSMEADVTLEEVRQALLSLRLPKEFYAIFWNLLGPDLLEVYRALLERASSYSCTKGVTGQYQDRTNGSGVPLLVVRQVRVHETGADVRSGGGEGGVSRGYC</sequence>
<comment type="caution">
    <text evidence="1">The sequence shown here is derived from an EMBL/GenBank/DDBJ whole genome shotgun (WGS) entry which is preliminary data.</text>
</comment>
<organism evidence="1 2">
    <name type="scientific">Aldrovandia affinis</name>
    <dbReference type="NCBI Taxonomy" id="143900"/>
    <lineage>
        <taxon>Eukaryota</taxon>
        <taxon>Metazoa</taxon>
        <taxon>Chordata</taxon>
        <taxon>Craniata</taxon>
        <taxon>Vertebrata</taxon>
        <taxon>Euteleostomi</taxon>
        <taxon>Actinopterygii</taxon>
        <taxon>Neopterygii</taxon>
        <taxon>Teleostei</taxon>
        <taxon>Notacanthiformes</taxon>
        <taxon>Halosauridae</taxon>
        <taxon>Aldrovandia</taxon>
    </lineage>
</organism>
<reference evidence="1" key="1">
    <citation type="journal article" date="2023" name="Science">
        <title>Genome structures resolve the early diversification of teleost fishes.</title>
        <authorList>
            <person name="Parey E."/>
            <person name="Louis A."/>
            <person name="Montfort J."/>
            <person name="Bouchez O."/>
            <person name="Roques C."/>
            <person name="Iampietro C."/>
            <person name="Lluch J."/>
            <person name="Castinel A."/>
            <person name="Donnadieu C."/>
            <person name="Desvignes T."/>
            <person name="Floi Bucao C."/>
            <person name="Jouanno E."/>
            <person name="Wen M."/>
            <person name="Mejri S."/>
            <person name="Dirks R."/>
            <person name="Jansen H."/>
            <person name="Henkel C."/>
            <person name="Chen W.J."/>
            <person name="Zahm M."/>
            <person name="Cabau C."/>
            <person name="Klopp C."/>
            <person name="Thompson A.W."/>
            <person name="Robinson-Rechavi M."/>
            <person name="Braasch I."/>
            <person name="Lecointre G."/>
            <person name="Bobe J."/>
            <person name="Postlethwait J.H."/>
            <person name="Berthelot C."/>
            <person name="Roest Crollius H."/>
            <person name="Guiguen Y."/>
        </authorList>
    </citation>
    <scope>NUCLEOTIDE SEQUENCE</scope>
    <source>
        <strain evidence="1">NC1722</strain>
    </source>
</reference>
<dbReference type="Proteomes" id="UP001221898">
    <property type="component" value="Unassembled WGS sequence"/>
</dbReference>
<evidence type="ECO:0000313" key="1">
    <source>
        <dbReference type="EMBL" id="KAJ8383480.1"/>
    </source>
</evidence>
<evidence type="ECO:0000313" key="2">
    <source>
        <dbReference type="Proteomes" id="UP001221898"/>
    </source>
</evidence>
<name>A0AAD7RG01_9TELE</name>
<protein>
    <submittedName>
        <fullName evidence="1">Uncharacterized protein</fullName>
    </submittedName>
</protein>
<proteinExistence type="predicted"/>
<dbReference type="AlphaFoldDB" id="A0AAD7RG01"/>
<gene>
    <name evidence="1" type="ORF">AAFF_G00219970</name>
</gene>
<dbReference type="EMBL" id="JAINUG010000292">
    <property type="protein sequence ID" value="KAJ8383480.1"/>
    <property type="molecule type" value="Genomic_DNA"/>
</dbReference>
<accession>A0AAD7RG01</accession>